<evidence type="ECO:0000313" key="4">
    <source>
        <dbReference type="EMBL" id="KAF4474328.1"/>
    </source>
</evidence>
<dbReference type="InParanoid" id="A0A7J6IDV7"/>
<accession>A0A7J6IDV7</accession>
<feature type="compositionally biased region" description="Low complexity" evidence="1">
    <location>
        <begin position="489"/>
        <end position="504"/>
    </location>
</feature>
<keyword evidence="5" id="KW-1185">Reference proteome</keyword>
<feature type="compositionally biased region" description="Acidic residues" evidence="1">
    <location>
        <begin position="505"/>
        <end position="514"/>
    </location>
</feature>
<feature type="region of interest" description="Disordered" evidence="1">
    <location>
        <begin position="454"/>
        <end position="564"/>
    </location>
</feature>
<feature type="compositionally biased region" description="Basic and acidic residues" evidence="1">
    <location>
        <begin position="463"/>
        <end position="473"/>
    </location>
</feature>
<feature type="compositionally biased region" description="Low complexity" evidence="1">
    <location>
        <begin position="1"/>
        <end position="19"/>
    </location>
</feature>
<name>A0A7J6IDV7_COLFN</name>
<dbReference type="EMBL" id="ANPB02000012">
    <property type="protein sequence ID" value="KAF4473666.1"/>
    <property type="molecule type" value="Genomic_DNA"/>
</dbReference>
<dbReference type="OrthoDB" id="4831184at2759"/>
<organism evidence="3 5">
    <name type="scientific">Colletotrichum fructicola (strain Nara gc5)</name>
    <name type="common">Anthracnose fungus</name>
    <name type="synonym">Colletotrichum gloeosporioides (strain Nara gc5)</name>
    <dbReference type="NCBI Taxonomy" id="1213859"/>
    <lineage>
        <taxon>Eukaryota</taxon>
        <taxon>Fungi</taxon>
        <taxon>Dikarya</taxon>
        <taxon>Ascomycota</taxon>
        <taxon>Pezizomycotina</taxon>
        <taxon>Sordariomycetes</taxon>
        <taxon>Hypocreomycetidae</taxon>
        <taxon>Glomerellales</taxon>
        <taxon>Glomerellaceae</taxon>
        <taxon>Colletotrichum</taxon>
        <taxon>Colletotrichum gloeosporioides species complex</taxon>
    </lineage>
</organism>
<evidence type="ECO:0000313" key="2">
    <source>
        <dbReference type="EMBL" id="KAF4473666.1"/>
    </source>
</evidence>
<dbReference type="GeneID" id="43612019"/>
<sequence length="564" mass="60788">MASQPPAGSGPMPASSAGPDRGSGAPPEPSPTSRAKRRRDTEAQPARPSLVGSQPDASTTTPLTAKGPSTVNGTAAGAVLTALSEEAKLYEARKDVFMAIAQSVDNVVSCFEGPRKQIAKEATTYVVQALKRIMGNGTAAPTPSRNWAKVVASAESAAAAPAQAPAPAPVRTQNPIHPQAQTQTLAQPKEDLRVFARIPEEGLTAARKHAPFALRRKVCQALGLQLADIPHIYHIATGYSLRPLNKQVQQALLTDKQKLADSLGAYKVETPTKWFTYVVPRCPAKLWTIDGDTLDPATLVEEEVFAQTGCKPIRARQSQLGVNPITNEVSWIISFSAEVLPFRLFNQSSRSQLIQKKKTIARHDPGCQGYHSNRYCNRQPLCGNCSRPSGSHETWPCIARPKCANCAGPFQANHKGCPARPLVVNGSPTLPGRKELSRIRKAGQKAYEALYQNSQASTQATDNHQRSSGDPTRHQPGSKRPRAPTPAQDSITVADASDTASSSSMDEDENEAEADVYINNNPDLPPLPTQHTPPRLSSRAQRVAQKPDYNVTNAYTHLDLDSEQ</sequence>
<gene>
    <name evidence="4" type="ORF">CGGC5_v016862</name>
    <name evidence="3" type="ORF">CGGC5_v017240</name>
    <name evidence="2" type="ORF">CGGC5_v017294</name>
</gene>
<dbReference type="RefSeq" id="XP_031875767.2">
    <property type="nucleotide sequence ID" value="XM_032027904.2"/>
</dbReference>
<reference evidence="3 5" key="2">
    <citation type="submission" date="2020-04" db="EMBL/GenBank/DDBJ databases">
        <title>Genome sequencing and assembly of multiple isolates from the Colletotrichum gloeosporioides species complex.</title>
        <authorList>
            <person name="Gan P."/>
            <person name="Shirasu K."/>
        </authorList>
    </citation>
    <scope>NUCLEOTIDE SEQUENCE [LARGE SCALE GENOMIC DNA]</scope>
    <source>
        <strain evidence="3 5">Nara gc5</strain>
    </source>
</reference>
<evidence type="ECO:0000256" key="1">
    <source>
        <dbReference type="SAM" id="MobiDB-lite"/>
    </source>
</evidence>
<reference evidence="3 5" key="1">
    <citation type="submission" date="2012-08" db="EMBL/GenBank/DDBJ databases">
        <authorList>
            <person name="Gan P.H.P."/>
            <person name="Ikeda K."/>
            <person name="Irieda H."/>
            <person name="Narusaka M."/>
            <person name="O'Connell R.J."/>
            <person name="Narusaka Y."/>
            <person name="Takano Y."/>
            <person name="Kubo Y."/>
            <person name="Shirasu K."/>
        </authorList>
    </citation>
    <scope>NUCLEOTIDE SEQUENCE [LARGE SCALE GENOMIC DNA]</scope>
    <source>
        <strain evidence="3 5">Nara gc5</strain>
    </source>
</reference>
<dbReference type="AlphaFoldDB" id="A0A7J6IDV7"/>
<dbReference type="EMBL" id="ANPB02000011">
    <property type="protein sequence ID" value="KAF4474026.1"/>
    <property type="molecule type" value="Genomic_DNA"/>
</dbReference>
<feature type="compositionally biased region" description="Polar residues" evidence="1">
    <location>
        <begin position="51"/>
        <end position="72"/>
    </location>
</feature>
<protein>
    <submittedName>
        <fullName evidence="3">Uncharacterized protein</fullName>
    </submittedName>
</protein>
<evidence type="ECO:0000313" key="3">
    <source>
        <dbReference type="EMBL" id="KAF4474026.1"/>
    </source>
</evidence>
<proteinExistence type="predicted"/>
<dbReference type="Proteomes" id="UP000011096">
    <property type="component" value="Unassembled WGS sequence"/>
</dbReference>
<dbReference type="EMBL" id="ANPB02000011">
    <property type="protein sequence ID" value="KAF4474328.1"/>
    <property type="molecule type" value="Genomic_DNA"/>
</dbReference>
<comment type="caution">
    <text evidence="3">The sequence shown here is derived from an EMBL/GenBank/DDBJ whole genome shotgun (WGS) entry which is preliminary data.</text>
</comment>
<feature type="region of interest" description="Disordered" evidence="1">
    <location>
        <begin position="1"/>
        <end position="72"/>
    </location>
</feature>
<evidence type="ECO:0000313" key="5">
    <source>
        <dbReference type="Proteomes" id="UP000011096"/>
    </source>
</evidence>